<feature type="non-terminal residue" evidence="1">
    <location>
        <position position="67"/>
    </location>
</feature>
<dbReference type="EMBL" id="UINC01052111">
    <property type="protein sequence ID" value="SVB67052.1"/>
    <property type="molecule type" value="Genomic_DNA"/>
</dbReference>
<dbReference type="AlphaFoldDB" id="A0A382FWQ8"/>
<name>A0A382FWQ8_9ZZZZ</name>
<evidence type="ECO:0000313" key="1">
    <source>
        <dbReference type="EMBL" id="SVB67052.1"/>
    </source>
</evidence>
<sequence length="67" mass="7453">MSGPRCCPPDERLVTGCLKTAQRVRYLAVPPERTGDLHARYALFLTSLPSQDKLVWGGVELLGWRGI</sequence>
<organism evidence="1">
    <name type="scientific">marine metagenome</name>
    <dbReference type="NCBI Taxonomy" id="408172"/>
    <lineage>
        <taxon>unclassified sequences</taxon>
        <taxon>metagenomes</taxon>
        <taxon>ecological metagenomes</taxon>
    </lineage>
</organism>
<reference evidence="1" key="1">
    <citation type="submission" date="2018-05" db="EMBL/GenBank/DDBJ databases">
        <authorList>
            <person name="Lanie J.A."/>
            <person name="Ng W.-L."/>
            <person name="Kazmierczak K.M."/>
            <person name="Andrzejewski T.M."/>
            <person name="Davidsen T.M."/>
            <person name="Wayne K.J."/>
            <person name="Tettelin H."/>
            <person name="Glass J.I."/>
            <person name="Rusch D."/>
            <person name="Podicherti R."/>
            <person name="Tsui H.-C.T."/>
            <person name="Winkler M.E."/>
        </authorList>
    </citation>
    <scope>NUCLEOTIDE SEQUENCE</scope>
</reference>
<accession>A0A382FWQ8</accession>
<gene>
    <name evidence="1" type="ORF">METZ01_LOCUS219906</name>
</gene>
<protein>
    <submittedName>
        <fullName evidence="1">Uncharacterized protein</fullName>
    </submittedName>
</protein>
<proteinExistence type="predicted"/>